<dbReference type="VEuPathDB" id="AmoebaDB:EHI8A_114700"/>
<dbReference type="GO" id="GO:0003724">
    <property type="term" value="F:RNA helicase activity"/>
    <property type="evidence" value="ECO:0007669"/>
    <property type="project" value="InterPro"/>
</dbReference>
<dbReference type="GO" id="GO:0005634">
    <property type="term" value="C:nucleus"/>
    <property type="evidence" value="ECO:0007669"/>
    <property type="project" value="UniProtKB-SubCell"/>
</dbReference>
<organism evidence="11 12">
    <name type="scientific">Entamoeba histolytica</name>
    <dbReference type="NCBI Taxonomy" id="5759"/>
    <lineage>
        <taxon>Eukaryota</taxon>
        <taxon>Amoebozoa</taxon>
        <taxon>Evosea</taxon>
        <taxon>Archamoebae</taxon>
        <taxon>Mastigamoebida</taxon>
        <taxon>Entamoebidae</taxon>
        <taxon>Entamoeba</taxon>
    </lineage>
</organism>
<name>A0A5K1VQ24_ENTHI</name>
<evidence type="ECO:0000259" key="9">
    <source>
        <dbReference type="PROSITE" id="PS51192"/>
    </source>
</evidence>
<reference evidence="11 12" key="1">
    <citation type="submission" date="2016-05" db="EMBL/GenBank/DDBJ databases">
        <title>First whole genome sequencing of Entamoeba histolytica HM1:IMSS-clone-6.</title>
        <authorList>
            <person name="Mukherjee Avik.K."/>
            <person name="Izumyama S."/>
            <person name="Nakada-Tsukui K."/>
            <person name="Nozaki T."/>
        </authorList>
    </citation>
    <scope>NUCLEOTIDE SEQUENCE [LARGE SCALE GENOMIC DNA]</scope>
    <source>
        <strain evidence="11 12">HM1:IMSS clone 6</strain>
    </source>
</reference>
<evidence type="ECO:0000256" key="3">
    <source>
        <dbReference type="ARBA" id="ARBA00022801"/>
    </source>
</evidence>
<dbReference type="Pfam" id="PF00270">
    <property type="entry name" value="DEAD"/>
    <property type="match status" value="1"/>
</dbReference>
<dbReference type="PIRSF" id="PIRSF005198">
    <property type="entry name" value="Antiviral_helicase_SKI2"/>
    <property type="match status" value="1"/>
</dbReference>
<feature type="coiled-coil region" evidence="7">
    <location>
        <begin position="543"/>
        <end position="573"/>
    </location>
</feature>
<dbReference type="GO" id="GO:0000460">
    <property type="term" value="P:maturation of 5.8S rRNA"/>
    <property type="evidence" value="ECO:0007669"/>
    <property type="project" value="TreeGrafter"/>
</dbReference>
<dbReference type="SMART" id="SM01142">
    <property type="entry name" value="DSHCT"/>
    <property type="match status" value="1"/>
</dbReference>
<dbReference type="GO" id="GO:0006401">
    <property type="term" value="P:RNA catabolic process"/>
    <property type="evidence" value="ECO:0007669"/>
    <property type="project" value="InterPro"/>
</dbReference>
<evidence type="ECO:0000256" key="5">
    <source>
        <dbReference type="ARBA" id="ARBA00022840"/>
    </source>
</evidence>
<dbReference type="SMART" id="SM00487">
    <property type="entry name" value="DEXDc"/>
    <property type="match status" value="1"/>
</dbReference>
<sequence>MTSNVDDMFDFLQPETQNKDEAKEEEEINEYLMKRRKIIEDKYKDLLPRPESTPILEAQYQGCTHEVAVPDGQVATEQTLNPQYPTEPAKTYPFTLDDFQRLSVSCIGQNESVLVSAHTSAGKTAVAEYAIASALKNNQRVIYTSPIKALSNQKYRDLQEQFTDVGLITGDITINEEASCLVMTTEILRNMLYRGNDVMREVAWVIFDEVHYMRDKERGVVWEESIILLPDTVHYVFLSATIPNAFEFASWIANIHKQACHVVYTDYRPTPLCHYLFPAGGNGIYLVVDKECKFREEGFNKALTSLGLDAVGIKTTSKQMNNKPDVIKIITMVMKNNLAPVIVFSFNRKELEVMAKTCNRMDLTSDDEKTIIAKIFNNAIQCLNAEDRKLEQITELLPLLLKGVGMHHSGLLPIMKETVEILFQEGLIKCLFATETFAMGLNMPARTVVFTNVKKYDGKETRYLRPGEYIQMSGRAGRRGKDDQGTVILMVDQKIEPTVLKNMIFGKADPLTSSFYLGYNMLLNLMKLEAADPEGLISKSFRQFQTNNKLPELQKKLKELEEKEKTYIFTQEDIVKPLYHLKLAIDQHNENIHEAIYKESVLLPFLVDGRLVHIVDKNTLFDFGWVPVLADRKRKVGTVSVIVSLKKGALQPTPGELGKGGNAGITSFNIDCISEVSTLRLGLPDNVRDNLDTFLFKINNAIKKKYPDFNLPVLDPINDMKINDQNVIESIKKIKELKERWNQVQWDDITRKEFDMFVERENIREEISVLRSTVVQSKDVILKDELRGMRRVLKRLGYVSEDDIIQTKGRVAAELSAGNELLLTELLFSGVFSTLNAKQATALLGCFVLDEKPKEQVQPPKDLEESFALIITNATRIANIMADCRLNINVNKYIEQFRPTMLPIVESWCDGMTFAQLIQGSDLFEGSIIRGMRRLEELLVQMTDASKFMGNPDLAKKFEEGVTLIKRDIIFAASLYI</sequence>
<dbReference type="Pfam" id="PF00271">
    <property type="entry name" value="Helicase_C"/>
    <property type="match status" value="1"/>
</dbReference>
<dbReference type="Gene3D" id="1.20.1500.20">
    <property type="match status" value="1"/>
</dbReference>
<dbReference type="Pfam" id="PF21408">
    <property type="entry name" value="MTR4-like_stalk"/>
    <property type="match status" value="1"/>
</dbReference>
<dbReference type="FunFam" id="1.20.1500.20:FF:000002">
    <property type="entry name" value="DEAD/DEAH box helicase, putative"/>
    <property type="match status" value="1"/>
</dbReference>
<dbReference type="InterPro" id="IPR025696">
    <property type="entry name" value="Beta-barrel_MTR4"/>
</dbReference>
<comment type="subcellular location">
    <subcellularLocation>
        <location evidence="1">Nucleus</location>
    </subcellularLocation>
</comment>
<keyword evidence="4 11" id="KW-0347">Helicase</keyword>
<comment type="caution">
    <text evidence="11">The sequence shown here is derived from an EMBL/GenBank/DDBJ whole genome shotgun (WGS) entry which is preliminary data.</text>
</comment>
<dbReference type="Gene3D" id="1.10.3380.30">
    <property type="match status" value="1"/>
</dbReference>
<dbReference type="VEuPathDB" id="AmoebaDB:EHI_134610"/>
<dbReference type="GO" id="GO:0016787">
    <property type="term" value="F:hydrolase activity"/>
    <property type="evidence" value="ECO:0007669"/>
    <property type="project" value="UniProtKB-KW"/>
</dbReference>
<evidence type="ECO:0000256" key="6">
    <source>
        <dbReference type="ARBA" id="ARBA00023242"/>
    </source>
</evidence>
<feature type="region of interest" description="Disordered" evidence="8">
    <location>
        <begin position="1"/>
        <end position="25"/>
    </location>
</feature>
<dbReference type="VEuPathDB" id="AmoebaDB:EHI8A_100730"/>
<dbReference type="AlphaFoldDB" id="A0A5K1VQ24"/>
<dbReference type="VEuPathDB" id="AmoebaDB:EHI7A_081890"/>
<dbReference type="CDD" id="cd18024">
    <property type="entry name" value="DEXHc_Mtr4-like"/>
    <property type="match status" value="1"/>
</dbReference>
<dbReference type="FunFam" id="3.40.50.300:FF:000083">
    <property type="entry name" value="ATP-dependent RNA helicase DOB1"/>
    <property type="match status" value="1"/>
</dbReference>
<gene>
    <name evidence="11" type="ORF">CL6EHI_134610</name>
</gene>
<dbReference type="VEuPathDB" id="AmoebaDB:EHI5A_058140"/>
<dbReference type="Pfam" id="PF08148">
    <property type="entry name" value="DSHCT"/>
    <property type="match status" value="1"/>
</dbReference>
<proteinExistence type="predicted"/>
<evidence type="ECO:0000256" key="2">
    <source>
        <dbReference type="ARBA" id="ARBA00022741"/>
    </source>
</evidence>
<evidence type="ECO:0000313" key="11">
    <source>
        <dbReference type="EMBL" id="GAT94477.1"/>
    </source>
</evidence>
<dbReference type="InterPro" id="IPR001650">
    <property type="entry name" value="Helicase_C-like"/>
</dbReference>
<dbReference type="Pfam" id="PF13234">
    <property type="entry name" value="MTR4_beta-barrel"/>
    <property type="match status" value="1"/>
</dbReference>
<dbReference type="FunFam" id="3.40.50.300:FF:000141">
    <property type="entry name" value="ATP-dependent RNA helicase DOB1"/>
    <property type="match status" value="1"/>
</dbReference>
<evidence type="ECO:0000256" key="1">
    <source>
        <dbReference type="ARBA" id="ARBA00004123"/>
    </source>
</evidence>
<accession>A0A5K1VQ24</accession>
<keyword evidence="2" id="KW-0547">Nucleotide-binding</keyword>
<dbReference type="GO" id="GO:0003723">
    <property type="term" value="F:RNA binding"/>
    <property type="evidence" value="ECO:0007669"/>
    <property type="project" value="InterPro"/>
</dbReference>
<feature type="domain" description="Helicase C-terminal" evidence="10">
    <location>
        <begin position="349"/>
        <end position="529"/>
    </location>
</feature>
<evidence type="ECO:0000259" key="10">
    <source>
        <dbReference type="PROSITE" id="PS51194"/>
    </source>
</evidence>
<dbReference type="PROSITE" id="PS51194">
    <property type="entry name" value="HELICASE_CTER"/>
    <property type="match status" value="1"/>
</dbReference>
<dbReference type="GO" id="GO:0005524">
    <property type="term" value="F:ATP binding"/>
    <property type="evidence" value="ECO:0007669"/>
    <property type="project" value="UniProtKB-KW"/>
</dbReference>
<dbReference type="SUPFAM" id="SSF52540">
    <property type="entry name" value="P-loop containing nucleoside triphosphate hydrolases"/>
    <property type="match status" value="1"/>
</dbReference>
<keyword evidence="5" id="KW-0067">ATP-binding</keyword>
<keyword evidence="3" id="KW-0378">Hydrolase</keyword>
<dbReference type="EMBL" id="BDEQ01000001">
    <property type="protein sequence ID" value="GAT94477.1"/>
    <property type="molecule type" value="Genomic_DNA"/>
</dbReference>
<protein>
    <submittedName>
        <fullName evidence="11">Dead deah box helicase putative</fullName>
    </submittedName>
</protein>
<dbReference type="FunFam" id="1.10.3380.30:FF:000018">
    <property type="entry name" value="DEAD/DEAH box helicase, putative"/>
    <property type="match status" value="1"/>
</dbReference>
<dbReference type="VEuPathDB" id="AmoebaDB:KM1_136390"/>
<evidence type="ECO:0000256" key="4">
    <source>
        <dbReference type="ARBA" id="ARBA00022806"/>
    </source>
</evidence>
<evidence type="ECO:0000256" key="8">
    <source>
        <dbReference type="SAM" id="MobiDB-lite"/>
    </source>
</evidence>
<keyword evidence="6" id="KW-0539">Nucleus</keyword>
<dbReference type="InterPro" id="IPR027417">
    <property type="entry name" value="P-loop_NTPase"/>
</dbReference>
<dbReference type="InterPro" id="IPR050699">
    <property type="entry name" value="RNA-DNA_Helicase"/>
</dbReference>
<evidence type="ECO:0000313" key="12">
    <source>
        <dbReference type="Proteomes" id="UP000078387"/>
    </source>
</evidence>
<dbReference type="PANTHER" id="PTHR12131">
    <property type="entry name" value="ATP-DEPENDENT RNA AND DNA HELICASE"/>
    <property type="match status" value="1"/>
</dbReference>
<dbReference type="PANTHER" id="PTHR12131:SF7">
    <property type="entry name" value="EXOSOME RNA HELICASE MTR4"/>
    <property type="match status" value="1"/>
</dbReference>
<dbReference type="Gene3D" id="3.40.50.300">
    <property type="entry name" value="P-loop containing nucleotide triphosphate hydrolases"/>
    <property type="match status" value="2"/>
</dbReference>
<dbReference type="InterPro" id="IPR048392">
    <property type="entry name" value="MTR4-like_stalk"/>
</dbReference>
<dbReference type="InterPro" id="IPR014001">
    <property type="entry name" value="Helicase_ATP-bd"/>
</dbReference>
<keyword evidence="7" id="KW-0175">Coiled coil</keyword>
<dbReference type="PROSITE" id="PS51192">
    <property type="entry name" value="HELICASE_ATP_BIND_1"/>
    <property type="match status" value="1"/>
</dbReference>
<evidence type="ECO:0000256" key="7">
    <source>
        <dbReference type="SAM" id="Coils"/>
    </source>
</evidence>
<dbReference type="CDD" id="cd18795">
    <property type="entry name" value="SF2_C_Ski2"/>
    <property type="match status" value="1"/>
</dbReference>
<dbReference type="InterPro" id="IPR011545">
    <property type="entry name" value="DEAD/DEAH_box_helicase_dom"/>
</dbReference>
<dbReference type="InterPro" id="IPR012961">
    <property type="entry name" value="Ski2/MTR4_C"/>
</dbReference>
<dbReference type="Proteomes" id="UP000078387">
    <property type="component" value="Unassembled WGS sequence"/>
</dbReference>
<feature type="domain" description="Helicase ATP-binding" evidence="9">
    <location>
        <begin position="104"/>
        <end position="260"/>
    </location>
</feature>
<dbReference type="SMART" id="SM00490">
    <property type="entry name" value="HELICc"/>
    <property type="match status" value="1"/>
</dbReference>
<dbReference type="OMA" id="IMLKNYN"/>
<dbReference type="InterPro" id="IPR016438">
    <property type="entry name" value="SKI2-like"/>
</dbReference>